<dbReference type="InterPro" id="IPR009057">
    <property type="entry name" value="Homeodomain-like_sf"/>
</dbReference>
<name>A0A2V3PT27_9BACT</name>
<evidence type="ECO:0000313" key="5">
    <source>
        <dbReference type="Proteomes" id="UP000247973"/>
    </source>
</evidence>
<organism evidence="4 5">
    <name type="scientific">Dysgonomonas alginatilytica</name>
    <dbReference type="NCBI Taxonomy" id="1605892"/>
    <lineage>
        <taxon>Bacteria</taxon>
        <taxon>Pseudomonadati</taxon>
        <taxon>Bacteroidota</taxon>
        <taxon>Bacteroidia</taxon>
        <taxon>Bacteroidales</taxon>
        <taxon>Dysgonomonadaceae</taxon>
        <taxon>Dysgonomonas</taxon>
    </lineage>
</organism>
<sequence>MNPSKKKILENAFNLFLTESYSSVSMQRIQNASGVSRGAIYHHFKSKEEIFEEIVNEYLIPAFSTYSMIQEDDKSSLQNMIYASIKCRQSHINLLKEVTSFKMVDFYFFKFIFQASEHCKDFTEKVNVLSEKEFNGWRNGIQLAMRTGEIRSDIDLDYVAQSFMTIPLGLGVFSAFSNYININTKDLRTAYLRFYSLLKKTGFK</sequence>
<feature type="domain" description="HTH tetR-type" evidence="3">
    <location>
        <begin position="2"/>
        <end position="62"/>
    </location>
</feature>
<reference evidence="4 5" key="1">
    <citation type="submission" date="2018-03" db="EMBL/GenBank/DDBJ databases">
        <title>Genomic Encyclopedia of Archaeal and Bacterial Type Strains, Phase II (KMG-II): from individual species to whole genera.</title>
        <authorList>
            <person name="Goeker M."/>
        </authorList>
    </citation>
    <scope>NUCLEOTIDE SEQUENCE [LARGE SCALE GENOMIC DNA]</scope>
    <source>
        <strain evidence="4 5">DSM 100214</strain>
    </source>
</reference>
<dbReference type="Pfam" id="PF00440">
    <property type="entry name" value="TetR_N"/>
    <property type="match status" value="1"/>
</dbReference>
<evidence type="ECO:0000313" key="4">
    <source>
        <dbReference type="EMBL" id="PXV62249.1"/>
    </source>
</evidence>
<dbReference type="Proteomes" id="UP000247973">
    <property type="component" value="Unassembled WGS sequence"/>
</dbReference>
<dbReference type="InterPro" id="IPR050624">
    <property type="entry name" value="HTH-type_Tx_Regulator"/>
</dbReference>
<dbReference type="OrthoDB" id="6430772at2"/>
<proteinExistence type="predicted"/>
<dbReference type="Gene3D" id="1.10.357.10">
    <property type="entry name" value="Tetracycline Repressor, domain 2"/>
    <property type="match status" value="1"/>
</dbReference>
<feature type="DNA-binding region" description="H-T-H motif" evidence="2">
    <location>
        <begin position="25"/>
        <end position="44"/>
    </location>
</feature>
<dbReference type="AlphaFoldDB" id="A0A2V3PT27"/>
<dbReference type="RefSeq" id="WP_110311594.1">
    <property type="nucleotide sequence ID" value="NZ_QICL01000021.1"/>
</dbReference>
<dbReference type="PRINTS" id="PR00455">
    <property type="entry name" value="HTHTETR"/>
</dbReference>
<comment type="caution">
    <text evidence="4">The sequence shown here is derived from an EMBL/GenBank/DDBJ whole genome shotgun (WGS) entry which is preliminary data.</text>
</comment>
<dbReference type="GO" id="GO:0003677">
    <property type="term" value="F:DNA binding"/>
    <property type="evidence" value="ECO:0007669"/>
    <property type="project" value="UniProtKB-UniRule"/>
</dbReference>
<evidence type="ECO:0000259" key="3">
    <source>
        <dbReference type="PROSITE" id="PS50977"/>
    </source>
</evidence>
<dbReference type="PROSITE" id="PS50977">
    <property type="entry name" value="HTH_TETR_2"/>
    <property type="match status" value="1"/>
</dbReference>
<keyword evidence="1 2" id="KW-0238">DNA-binding</keyword>
<dbReference type="PROSITE" id="PS01081">
    <property type="entry name" value="HTH_TETR_1"/>
    <property type="match status" value="1"/>
</dbReference>
<dbReference type="InterPro" id="IPR023772">
    <property type="entry name" value="DNA-bd_HTH_TetR-type_CS"/>
</dbReference>
<dbReference type="InterPro" id="IPR001647">
    <property type="entry name" value="HTH_TetR"/>
</dbReference>
<dbReference type="PANTHER" id="PTHR43479">
    <property type="entry name" value="ACREF/ENVCD OPERON REPRESSOR-RELATED"/>
    <property type="match status" value="1"/>
</dbReference>
<keyword evidence="5" id="KW-1185">Reference proteome</keyword>
<gene>
    <name evidence="4" type="ORF">CLV62_12172</name>
</gene>
<dbReference type="SUPFAM" id="SSF48498">
    <property type="entry name" value="Tetracyclin repressor-like, C-terminal domain"/>
    <property type="match status" value="1"/>
</dbReference>
<dbReference type="SUPFAM" id="SSF46689">
    <property type="entry name" value="Homeodomain-like"/>
    <property type="match status" value="1"/>
</dbReference>
<dbReference type="PANTHER" id="PTHR43479:SF11">
    <property type="entry name" value="ACREF_ENVCD OPERON REPRESSOR-RELATED"/>
    <property type="match status" value="1"/>
</dbReference>
<evidence type="ECO:0000256" key="1">
    <source>
        <dbReference type="ARBA" id="ARBA00023125"/>
    </source>
</evidence>
<evidence type="ECO:0000256" key="2">
    <source>
        <dbReference type="PROSITE-ProRule" id="PRU00335"/>
    </source>
</evidence>
<dbReference type="InterPro" id="IPR036271">
    <property type="entry name" value="Tet_transcr_reg_TetR-rel_C_sf"/>
</dbReference>
<accession>A0A2V3PT27</accession>
<protein>
    <submittedName>
        <fullName evidence="4">Regulatory TetR family protein</fullName>
    </submittedName>
</protein>
<dbReference type="EMBL" id="QICL01000021">
    <property type="protein sequence ID" value="PXV62249.1"/>
    <property type="molecule type" value="Genomic_DNA"/>
</dbReference>